<proteinExistence type="predicted"/>
<dbReference type="Pfam" id="PF11749">
    <property type="entry name" value="DUF3305"/>
    <property type="match status" value="1"/>
</dbReference>
<dbReference type="RefSeq" id="WP_217778338.1">
    <property type="nucleotide sequence ID" value="NZ_JAHRWL010000001.1"/>
</dbReference>
<evidence type="ECO:0000313" key="1">
    <source>
        <dbReference type="EMBL" id="MBV2359433.1"/>
    </source>
</evidence>
<protein>
    <submittedName>
        <fullName evidence="1">DUF3305 domain-containing protein</fullName>
    </submittedName>
</protein>
<reference evidence="1" key="1">
    <citation type="submission" date="2021-06" db="EMBL/GenBank/DDBJ databases">
        <title>Thalassococcus sp. CAU 1522 isolated from sea sand, Republic of Korea.</title>
        <authorList>
            <person name="Kim W."/>
        </authorList>
    </citation>
    <scope>NUCLEOTIDE SEQUENCE</scope>
    <source>
        <strain evidence="1">CAU 1522</strain>
    </source>
</reference>
<dbReference type="Proteomes" id="UP001166293">
    <property type="component" value="Unassembled WGS sequence"/>
</dbReference>
<accession>A0ABS6N5Y6</accession>
<organism evidence="1 2">
    <name type="scientific">Thalassococcus arenae</name>
    <dbReference type="NCBI Taxonomy" id="2851652"/>
    <lineage>
        <taxon>Bacteria</taxon>
        <taxon>Pseudomonadati</taxon>
        <taxon>Pseudomonadota</taxon>
        <taxon>Alphaproteobacteria</taxon>
        <taxon>Rhodobacterales</taxon>
        <taxon>Roseobacteraceae</taxon>
        <taxon>Thalassococcus</taxon>
    </lineage>
</organism>
<gene>
    <name evidence="1" type="ORF">KUH32_06585</name>
</gene>
<dbReference type="EMBL" id="JAHRWL010000001">
    <property type="protein sequence ID" value="MBV2359433.1"/>
    <property type="molecule type" value="Genomic_DNA"/>
</dbReference>
<keyword evidence="2" id="KW-1185">Reference proteome</keyword>
<evidence type="ECO:0000313" key="2">
    <source>
        <dbReference type="Proteomes" id="UP001166293"/>
    </source>
</evidence>
<name>A0ABS6N5Y6_9RHOB</name>
<dbReference type="InterPro" id="IPR021736">
    <property type="entry name" value="DUF3305"/>
</dbReference>
<comment type="caution">
    <text evidence="1">The sequence shown here is derived from an EMBL/GenBank/DDBJ whole genome shotgun (WGS) entry which is preliminary data.</text>
</comment>
<sequence length="179" mass="20028">MPIGVVLRKAPGVTRWAQWCWRAVAVLPGAGPADWRELRREGDTVEFHAATVTLELHGADTEAYLHGLMAQVPSIYVVLRDSGEPGDCPLEVTLVTASPYEAQDYTDSGEEIVEKVAMPPGLMAWVQDFVNEFHVEEEFVKRKRDKKRIDLVEDGIGDARIAQVADVYRSPRSKRGRLQ</sequence>